<sequence>MAVKFFEKLSDNYLELLNDEEDFNVIIKVGELPNTKIFQAHSAILRYRSLYFRNELANINKDKNNIKTLDLKNIPIQQFEIVIKYIYGGVVLLENHNTSFIFELMLVSYEFLFDELAKHLETHLIETESHSHWLLLNFTRIYQKIFQNNKPQELQKWCNDIMVKYPEKIFDSEDFFSLQENALASLISRDDLQMKEVKIWNHVIEWGIAQNPGLLSDPEDWSNENFLALKTTLRNCLPHIRYFQMSSDEIIDNMAVKFFEKLSDNYLELLNDEEDFNVIIKVGELPNTKIFQAHSAILRYRSLYFRNELANINKDKNNIKTLDLKNIPIQQFEIVIKYIYGGVVLLENHNTSFIFELMLVSYEFLFDELAKHLETHLIETESHSHWLLLNFTRIYQKIFQNNKPQELQKWCNDIMVKYPEKIFDSEDFFSLQENALASLISRDDLQMKEVKIWNHVIEWGIAQNPGLLSDPEDWSNENFLALKTTLRNCLPHIRYFQMSSDEFIDNVRPYKKILEKNLWQDIKNKFMSPNRQVSSTILPPRVILTPNLPSRNTDPFSTIINEAHTVEIASWVDRKADTYSVKNNPYEFKLLLRGTRDDFTSDSFWKLCDKQTNLVVVMKVKGTDEILGGYNPIGWDKQTGNYYYKNCNDSFIFSLKNGTIQTSILSRVIKPNNAIFCVASCGPIFGGEGGSCDLVMSDNCDRTCYNYNQKSSYENKIKIPIDYDGATWFSVEEYEVFQINKRP</sequence>
<dbReference type="EMBL" id="QKWP01000208">
    <property type="protein sequence ID" value="RIB24649.1"/>
    <property type="molecule type" value="Genomic_DNA"/>
</dbReference>
<dbReference type="Gene3D" id="1.25.40.420">
    <property type="match status" value="2"/>
</dbReference>
<dbReference type="InterPro" id="IPR006571">
    <property type="entry name" value="TLDc_dom"/>
</dbReference>
<dbReference type="PROSITE" id="PS50097">
    <property type="entry name" value="BTB"/>
    <property type="match status" value="2"/>
</dbReference>
<dbReference type="OrthoDB" id="298084at2759"/>
<evidence type="ECO:0000259" key="2">
    <source>
        <dbReference type="PROSITE" id="PS51886"/>
    </source>
</evidence>
<feature type="domain" description="BTB" evidence="1">
    <location>
        <begin position="276"/>
        <end position="348"/>
    </location>
</feature>
<dbReference type="InterPro" id="IPR011705">
    <property type="entry name" value="BACK"/>
</dbReference>
<dbReference type="GO" id="GO:0005737">
    <property type="term" value="C:cytoplasm"/>
    <property type="evidence" value="ECO:0007669"/>
    <property type="project" value="TreeGrafter"/>
</dbReference>
<dbReference type="SMART" id="SM00225">
    <property type="entry name" value="BTB"/>
    <property type="match status" value="2"/>
</dbReference>
<dbReference type="InterPro" id="IPR011333">
    <property type="entry name" value="SKP1/BTB/POZ_sf"/>
</dbReference>
<dbReference type="SUPFAM" id="SSF54695">
    <property type="entry name" value="POZ domain"/>
    <property type="match status" value="2"/>
</dbReference>
<evidence type="ECO:0000259" key="1">
    <source>
        <dbReference type="PROSITE" id="PS50097"/>
    </source>
</evidence>
<organism evidence="3 4">
    <name type="scientific">Gigaspora rosea</name>
    <dbReference type="NCBI Taxonomy" id="44941"/>
    <lineage>
        <taxon>Eukaryota</taxon>
        <taxon>Fungi</taxon>
        <taxon>Fungi incertae sedis</taxon>
        <taxon>Mucoromycota</taxon>
        <taxon>Glomeromycotina</taxon>
        <taxon>Glomeromycetes</taxon>
        <taxon>Diversisporales</taxon>
        <taxon>Gigasporaceae</taxon>
        <taxon>Gigaspora</taxon>
    </lineage>
</organism>
<dbReference type="Pfam" id="PF00651">
    <property type="entry name" value="BTB"/>
    <property type="match status" value="2"/>
</dbReference>
<dbReference type="Pfam" id="PF07707">
    <property type="entry name" value="BACK"/>
    <property type="match status" value="2"/>
</dbReference>
<dbReference type="InterPro" id="IPR000210">
    <property type="entry name" value="BTB/POZ_dom"/>
</dbReference>
<protein>
    <submittedName>
        <fullName evidence="3">TLD-domain-containing protein</fullName>
    </submittedName>
</protein>
<dbReference type="Gene3D" id="3.30.710.10">
    <property type="entry name" value="Potassium Channel Kv1.1, Chain A"/>
    <property type="match status" value="2"/>
</dbReference>
<dbReference type="InterPro" id="IPR052407">
    <property type="entry name" value="BTB_POZ_domain_cont_9"/>
</dbReference>
<name>A0A397VUJ5_9GLOM</name>
<feature type="domain" description="TLDc" evidence="2">
    <location>
        <begin position="558"/>
        <end position="740"/>
    </location>
</feature>
<evidence type="ECO:0000313" key="4">
    <source>
        <dbReference type="Proteomes" id="UP000266673"/>
    </source>
</evidence>
<accession>A0A397VUJ5</accession>
<comment type="caution">
    <text evidence="3">The sequence shown here is derived from an EMBL/GenBank/DDBJ whole genome shotgun (WGS) entry which is preliminary data.</text>
</comment>
<feature type="domain" description="BTB" evidence="1">
    <location>
        <begin position="23"/>
        <end position="95"/>
    </location>
</feature>
<dbReference type="PANTHER" id="PTHR46306:SF1">
    <property type="entry name" value="BTB_POZ DOMAIN-CONTAINING PROTEIN 9"/>
    <property type="match status" value="1"/>
</dbReference>
<dbReference type="Pfam" id="PF07534">
    <property type="entry name" value="TLD"/>
    <property type="match status" value="1"/>
</dbReference>
<dbReference type="CDD" id="cd18186">
    <property type="entry name" value="BTB_POZ_ZBTB_KLHL-like"/>
    <property type="match status" value="2"/>
</dbReference>
<dbReference type="PROSITE" id="PS51886">
    <property type="entry name" value="TLDC"/>
    <property type="match status" value="1"/>
</dbReference>
<proteinExistence type="predicted"/>
<dbReference type="PANTHER" id="PTHR46306">
    <property type="entry name" value="BTB/POZ DOMAIN-CONTAINING PROTEIN 9"/>
    <property type="match status" value="1"/>
</dbReference>
<dbReference type="Proteomes" id="UP000266673">
    <property type="component" value="Unassembled WGS sequence"/>
</dbReference>
<gene>
    <name evidence="3" type="ORF">C2G38_2282263</name>
</gene>
<reference evidence="3 4" key="1">
    <citation type="submission" date="2018-06" db="EMBL/GenBank/DDBJ databases">
        <title>Comparative genomics reveals the genomic features of Rhizophagus irregularis, R. cerebriforme, R. diaphanum and Gigaspora rosea, and their symbiotic lifestyle signature.</title>
        <authorList>
            <person name="Morin E."/>
            <person name="San Clemente H."/>
            <person name="Chen E.C.H."/>
            <person name="De La Providencia I."/>
            <person name="Hainaut M."/>
            <person name="Kuo A."/>
            <person name="Kohler A."/>
            <person name="Murat C."/>
            <person name="Tang N."/>
            <person name="Roy S."/>
            <person name="Loubradou J."/>
            <person name="Henrissat B."/>
            <person name="Grigoriev I.V."/>
            <person name="Corradi N."/>
            <person name="Roux C."/>
            <person name="Martin F.M."/>
        </authorList>
    </citation>
    <scope>NUCLEOTIDE SEQUENCE [LARGE SCALE GENOMIC DNA]</scope>
    <source>
        <strain evidence="3 4">DAOM 194757</strain>
    </source>
</reference>
<evidence type="ECO:0000313" key="3">
    <source>
        <dbReference type="EMBL" id="RIB24649.1"/>
    </source>
</evidence>
<dbReference type="AlphaFoldDB" id="A0A397VUJ5"/>
<keyword evidence="4" id="KW-1185">Reference proteome</keyword>